<dbReference type="Pfam" id="PF02845">
    <property type="entry name" value="CUE"/>
    <property type="match status" value="1"/>
</dbReference>
<dbReference type="GO" id="GO:0043130">
    <property type="term" value="F:ubiquitin binding"/>
    <property type="evidence" value="ECO:0007669"/>
    <property type="project" value="InterPro"/>
</dbReference>
<dbReference type="EMBL" id="KN822944">
    <property type="protein sequence ID" value="KIO34142.1"/>
    <property type="molecule type" value="Genomic_DNA"/>
</dbReference>
<keyword evidence="5" id="KW-1185">Reference proteome</keyword>
<dbReference type="InterPro" id="IPR009060">
    <property type="entry name" value="UBA-like_sf"/>
</dbReference>
<proteinExistence type="predicted"/>
<dbReference type="STRING" id="1051891.A0A0C3MKA2"/>
<dbReference type="CDD" id="cd14279">
    <property type="entry name" value="CUE"/>
    <property type="match status" value="1"/>
</dbReference>
<evidence type="ECO:0000259" key="2">
    <source>
        <dbReference type="PROSITE" id="PS51140"/>
    </source>
</evidence>
<dbReference type="GO" id="GO:0005829">
    <property type="term" value="C:cytosol"/>
    <property type="evidence" value="ECO:0007669"/>
    <property type="project" value="TreeGrafter"/>
</dbReference>
<feature type="compositionally biased region" description="Polar residues" evidence="1">
    <location>
        <begin position="612"/>
        <end position="628"/>
    </location>
</feature>
<dbReference type="SUPFAM" id="SSF109993">
    <property type="entry name" value="VPS9 domain"/>
    <property type="match status" value="1"/>
</dbReference>
<dbReference type="HOGENOM" id="CLU_007625_1_1_1"/>
<evidence type="ECO:0000313" key="4">
    <source>
        <dbReference type="EMBL" id="KIO34142.1"/>
    </source>
</evidence>
<organism evidence="4 5">
    <name type="scientific">Tulasnella calospora MUT 4182</name>
    <dbReference type="NCBI Taxonomy" id="1051891"/>
    <lineage>
        <taxon>Eukaryota</taxon>
        <taxon>Fungi</taxon>
        <taxon>Dikarya</taxon>
        <taxon>Basidiomycota</taxon>
        <taxon>Agaricomycotina</taxon>
        <taxon>Agaricomycetes</taxon>
        <taxon>Cantharellales</taxon>
        <taxon>Tulasnellaceae</taxon>
        <taxon>Tulasnella</taxon>
    </lineage>
</organism>
<sequence>MLPPTPSKRAVDTTLLMEFDPLADKVESNARDAWASSEGHPPPPAPPPKPTLQDLGSKEGGNNPPSAPKHQHRPSTTLDPPTSAAAQVTTFATLASLARAPFGRRSRASSLAQNVLPATGEAGSSAPPTPSKASAPLPQPPPATPAKDHDRMGDPSKPDPPFDFQKFLDQMKMKSAEPVAKYLRSFLNNFARRNFTVNDQIKLIREFLDFITTKMREVEPWRKASEAEFDNATEAMEKLVMNRLYDYTFTPQIDQASHSVTTDDLERDHVLRQRMKLFGWIKEDHLDVPTGEGSPGFLNFAQQELLKMNHYKAPRDKLICILNCCKVIFGLIRHLHKDEGADSFIPILIYVVLKANPEHLMSNIEYISRFRSPEKLQGESGYYLSSLTGAVNFIETMDHTTLSNITQEQFESNVEAAIQALPPSPVVTDRNEDPSRISTPPPPGGTPISQATLSSNRAGEEPAIPLKLPSTATIAEDTKRFFQKTGDSISKPLTAIGKIFNDAMDGLDELERQREQSRIQQDRASTGNGATGESANILSQFGPEWLFGNSSPRPSTPHTPLGGGAPVPPLGAQQTPYRPRVRPGSSGSPGGSETQEATPQRNSWYQIPAVSFQQQQTPGTPSNLSRSLPQEGYMRTPPSAPRPLPHQAAAALPPRTRQQFVGELPGSDPSSRPGSPLDLTALQDEIDRAHSAATQAARGTLMQMFPTCDPEVIDMVLEANRGDLGPSIESLLEMMTA</sequence>
<dbReference type="GO" id="GO:0016192">
    <property type="term" value="P:vesicle-mediated transport"/>
    <property type="evidence" value="ECO:0007669"/>
    <property type="project" value="InterPro"/>
</dbReference>
<name>A0A0C3MKA2_9AGAM</name>
<dbReference type="GO" id="GO:0031267">
    <property type="term" value="F:small GTPase binding"/>
    <property type="evidence" value="ECO:0007669"/>
    <property type="project" value="TreeGrafter"/>
</dbReference>
<feature type="compositionally biased region" description="Polar residues" evidence="1">
    <location>
        <begin position="74"/>
        <end position="84"/>
    </location>
</feature>
<dbReference type="GO" id="GO:0030139">
    <property type="term" value="C:endocytic vesicle"/>
    <property type="evidence" value="ECO:0007669"/>
    <property type="project" value="TreeGrafter"/>
</dbReference>
<dbReference type="AlphaFoldDB" id="A0A0C3MKA2"/>
<dbReference type="InterPro" id="IPR003123">
    <property type="entry name" value="VPS9"/>
</dbReference>
<dbReference type="SUPFAM" id="SSF46934">
    <property type="entry name" value="UBA-like"/>
    <property type="match status" value="1"/>
</dbReference>
<feature type="region of interest" description="Disordered" evidence="1">
    <location>
        <begin position="118"/>
        <end position="164"/>
    </location>
</feature>
<feature type="region of interest" description="Disordered" evidence="1">
    <location>
        <begin position="512"/>
        <end position="600"/>
    </location>
</feature>
<feature type="compositionally biased region" description="Low complexity" evidence="1">
    <location>
        <begin position="122"/>
        <end position="136"/>
    </location>
</feature>
<dbReference type="OrthoDB" id="300289at2759"/>
<reference evidence="5" key="2">
    <citation type="submission" date="2015-01" db="EMBL/GenBank/DDBJ databases">
        <title>Evolutionary Origins and Diversification of the Mycorrhizal Mutualists.</title>
        <authorList>
            <consortium name="DOE Joint Genome Institute"/>
            <consortium name="Mycorrhizal Genomics Consortium"/>
            <person name="Kohler A."/>
            <person name="Kuo A."/>
            <person name="Nagy L.G."/>
            <person name="Floudas D."/>
            <person name="Copeland A."/>
            <person name="Barry K.W."/>
            <person name="Cichocki N."/>
            <person name="Veneault-Fourrey C."/>
            <person name="LaButti K."/>
            <person name="Lindquist E.A."/>
            <person name="Lipzen A."/>
            <person name="Lundell T."/>
            <person name="Morin E."/>
            <person name="Murat C."/>
            <person name="Riley R."/>
            <person name="Ohm R."/>
            <person name="Sun H."/>
            <person name="Tunlid A."/>
            <person name="Henrissat B."/>
            <person name="Grigoriev I.V."/>
            <person name="Hibbett D.S."/>
            <person name="Martin F."/>
        </authorList>
    </citation>
    <scope>NUCLEOTIDE SEQUENCE [LARGE SCALE GENOMIC DNA]</scope>
    <source>
        <strain evidence="5">MUT 4182</strain>
    </source>
</reference>
<feature type="compositionally biased region" description="Basic and acidic residues" evidence="1">
    <location>
        <begin position="512"/>
        <end position="521"/>
    </location>
</feature>
<dbReference type="PROSITE" id="PS51205">
    <property type="entry name" value="VPS9"/>
    <property type="match status" value="1"/>
</dbReference>
<evidence type="ECO:0000256" key="1">
    <source>
        <dbReference type="SAM" id="MobiDB-lite"/>
    </source>
</evidence>
<dbReference type="Pfam" id="PF02204">
    <property type="entry name" value="VPS9"/>
    <property type="match status" value="1"/>
</dbReference>
<protein>
    <recommendedName>
        <fullName evidence="6">VPS9 domain-containing protein</fullName>
    </recommendedName>
</protein>
<dbReference type="InterPro" id="IPR041545">
    <property type="entry name" value="DUF5601"/>
</dbReference>
<dbReference type="PANTHER" id="PTHR23101">
    <property type="entry name" value="RAB GDP/GTP EXCHANGE FACTOR"/>
    <property type="match status" value="1"/>
</dbReference>
<dbReference type="InterPro" id="IPR037191">
    <property type="entry name" value="VPS9_dom_sf"/>
</dbReference>
<feature type="compositionally biased region" description="Polar residues" evidence="1">
    <location>
        <begin position="522"/>
        <end position="539"/>
    </location>
</feature>
<dbReference type="InterPro" id="IPR003892">
    <property type="entry name" value="CUE"/>
</dbReference>
<feature type="domain" description="CUE" evidence="2">
    <location>
        <begin position="693"/>
        <end position="736"/>
    </location>
</feature>
<dbReference type="Gene3D" id="1.10.246.120">
    <property type="match status" value="1"/>
</dbReference>
<dbReference type="GO" id="GO:0005085">
    <property type="term" value="F:guanyl-nucleotide exchange factor activity"/>
    <property type="evidence" value="ECO:0007669"/>
    <property type="project" value="InterPro"/>
</dbReference>
<gene>
    <name evidence="4" type="ORF">M407DRAFT_13574</name>
</gene>
<dbReference type="Pfam" id="PF18151">
    <property type="entry name" value="DUF5601"/>
    <property type="match status" value="1"/>
</dbReference>
<feature type="domain" description="VPS9" evidence="3">
    <location>
        <begin position="265"/>
        <end position="403"/>
    </location>
</feature>
<dbReference type="InterPro" id="IPR045046">
    <property type="entry name" value="Vps9-like"/>
</dbReference>
<dbReference type="PROSITE" id="PS51140">
    <property type="entry name" value="CUE"/>
    <property type="match status" value="1"/>
</dbReference>
<dbReference type="PANTHER" id="PTHR23101:SF25">
    <property type="entry name" value="GTPASE-ACTIVATING PROTEIN AND VPS9 DOMAIN-CONTAINING PROTEIN 1"/>
    <property type="match status" value="1"/>
</dbReference>
<feature type="compositionally biased region" description="Low complexity" evidence="1">
    <location>
        <begin position="570"/>
        <end position="586"/>
    </location>
</feature>
<dbReference type="SMART" id="SM00546">
    <property type="entry name" value="CUE"/>
    <property type="match status" value="1"/>
</dbReference>
<evidence type="ECO:0000313" key="5">
    <source>
        <dbReference type="Proteomes" id="UP000054248"/>
    </source>
</evidence>
<dbReference type="Gene3D" id="1.20.1050.80">
    <property type="entry name" value="VPS9 domain"/>
    <property type="match status" value="1"/>
</dbReference>
<dbReference type="SMART" id="SM00167">
    <property type="entry name" value="VPS9"/>
    <property type="match status" value="1"/>
</dbReference>
<dbReference type="Proteomes" id="UP000054248">
    <property type="component" value="Unassembled WGS sequence"/>
</dbReference>
<feature type="region of interest" description="Disordered" evidence="1">
    <location>
        <begin position="612"/>
        <end position="647"/>
    </location>
</feature>
<evidence type="ECO:0000259" key="3">
    <source>
        <dbReference type="PROSITE" id="PS51205"/>
    </source>
</evidence>
<feature type="compositionally biased region" description="Polar residues" evidence="1">
    <location>
        <begin position="548"/>
        <end position="558"/>
    </location>
</feature>
<feature type="region of interest" description="Disordered" evidence="1">
    <location>
        <begin position="423"/>
        <end position="453"/>
    </location>
</feature>
<feature type="region of interest" description="Disordered" evidence="1">
    <location>
        <begin position="22"/>
        <end position="84"/>
    </location>
</feature>
<feature type="compositionally biased region" description="Basic and acidic residues" evidence="1">
    <location>
        <begin position="146"/>
        <end position="157"/>
    </location>
</feature>
<feature type="compositionally biased region" description="Pro residues" evidence="1">
    <location>
        <begin position="40"/>
        <end position="50"/>
    </location>
</feature>
<reference evidence="4 5" key="1">
    <citation type="submission" date="2014-04" db="EMBL/GenBank/DDBJ databases">
        <authorList>
            <consortium name="DOE Joint Genome Institute"/>
            <person name="Kuo A."/>
            <person name="Girlanda M."/>
            <person name="Perotto S."/>
            <person name="Kohler A."/>
            <person name="Nagy L.G."/>
            <person name="Floudas D."/>
            <person name="Copeland A."/>
            <person name="Barry K.W."/>
            <person name="Cichocki N."/>
            <person name="Veneault-Fourrey C."/>
            <person name="LaButti K."/>
            <person name="Lindquist E.A."/>
            <person name="Lipzen A."/>
            <person name="Lundell T."/>
            <person name="Morin E."/>
            <person name="Murat C."/>
            <person name="Sun H."/>
            <person name="Tunlid A."/>
            <person name="Henrissat B."/>
            <person name="Grigoriev I.V."/>
            <person name="Hibbett D.S."/>
            <person name="Martin F."/>
            <person name="Nordberg H.P."/>
            <person name="Cantor M.N."/>
            <person name="Hua S.X."/>
        </authorList>
    </citation>
    <scope>NUCLEOTIDE SEQUENCE [LARGE SCALE GENOMIC DNA]</scope>
    <source>
        <strain evidence="4 5">MUT 4182</strain>
    </source>
</reference>
<dbReference type="Gene3D" id="1.10.8.10">
    <property type="entry name" value="DNA helicase RuvA subunit, C-terminal domain"/>
    <property type="match status" value="1"/>
</dbReference>
<accession>A0A0C3MKA2</accession>
<evidence type="ECO:0008006" key="6">
    <source>
        <dbReference type="Google" id="ProtNLM"/>
    </source>
</evidence>